<feature type="region of interest" description="Disordered" evidence="1">
    <location>
        <begin position="62"/>
        <end position="90"/>
    </location>
</feature>
<gene>
    <name evidence="2" type="ORF">LU635_01660</name>
</gene>
<evidence type="ECO:0000313" key="2">
    <source>
        <dbReference type="EMBL" id="MCG9970326.1"/>
    </source>
</evidence>
<dbReference type="RefSeq" id="WP_240095521.1">
    <property type="nucleotide sequence ID" value="NZ_JAJSON010000005.1"/>
</dbReference>
<protein>
    <submittedName>
        <fullName evidence="2">Uncharacterized protein</fullName>
    </submittedName>
</protein>
<dbReference type="Proteomes" id="UP001139344">
    <property type="component" value="Unassembled WGS sequence"/>
</dbReference>
<name>A0A9X1UUF0_9FLAO</name>
<proteinExistence type="predicted"/>
<sequence>MMKRLHLLYLFLIIGGLMGYSQESTDLPDVWDFGATQLDESQYDNQLSVEVINSWYDESITPGTSGHTLPDFTAGDLSFTGGGSDRLRTS</sequence>
<keyword evidence="3" id="KW-1185">Reference proteome</keyword>
<comment type="caution">
    <text evidence="2">The sequence shown here is derived from an EMBL/GenBank/DDBJ whole genome shotgun (WGS) entry which is preliminary data.</text>
</comment>
<dbReference type="EMBL" id="JAJSON010000005">
    <property type="protein sequence ID" value="MCG9970326.1"/>
    <property type="molecule type" value="Genomic_DNA"/>
</dbReference>
<feature type="non-terminal residue" evidence="2">
    <location>
        <position position="90"/>
    </location>
</feature>
<evidence type="ECO:0000313" key="3">
    <source>
        <dbReference type="Proteomes" id="UP001139344"/>
    </source>
</evidence>
<evidence type="ECO:0000256" key="1">
    <source>
        <dbReference type="SAM" id="MobiDB-lite"/>
    </source>
</evidence>
<reference evidence="2" key="1">
    <citation type="submission" date="2021-12" db="EMBL/GenBank/DDBJ databases">
        <title>Description of Gramella crocea sp. nov., a new bacterium isolated from activated sludge.</title>
        <authorList>
            <person name="Zhang X."/>
        </authorList>
    </citation>
    <scope>NUCLEOTIDE SEQUENCE</scope>
    <source>
        <strain evidence="2">YB25</strain>
    </source>
</reference>
<accession>A0A9X1UUF0</accession>
<organism evidence="2 3">
    <name type="scientific">Christiangramia crocea</name>
    <dbReference type="NCBI Taxonomy" id="2904124"/>
    <lineage>
        <taxon>Bacteria</taxon>
        <taxon>Pseudomonadati</taxon>
        <taxon>Bacteroidota</taxon>
        <taxon>Flavobacteriia</taxon>
        <taxon>Flavobacteriales</taxon>
        <taxon>Flavobacteriaceae</taxon>
        <taxon>Christiangramia</taxon>
    </lineage>
</organism>
<dbReference type="AlphaFoldDB" id="A0A9X1UUF0"/>